<name>A0A5A9WA65_9GAMM</name>
<dbReference type="OrthoDB" id="4146344at2"/>
<accession>A0A5A9WA65</accession>
<dbReference type="InterPro" id="IPR054098">
    <property type="entry name" value="NGO1945-like_C"/>
</dbReference>
<proteinExistence type="predicted"/>
<reference evidence="3 4" key="1">
    <citation type="submission" date="2019-03" db="EMBL/GenBank/DDBJ databases">
        <title>Nitrincola sp. nov. isolated from an Indian soda lake.</title>
        <authorList>
            <person name="Joshi A."/>
            <person name="Thite S.V."/>
            <person name="Joseph N."/>
            <person name="Dhotre D."/>
            <person name="Moorthy M."/>
            <person name="Shouche Y.S."/>
        </authorList>
    </citation>
    <scope>NUCLEOTIDE SEQUENCE [LARGE SCALE GENOMIC DNA]</scope>
    <source>
        <strain evidence="3 4">MEB193</strain>
    </source>
</reference>
<gene>
    <name evidence="3" type="ORF">E1H14_00830</name>
</gene>
<dbReference type="Proteomes" id="UP000325302">
    <property type="component" value="Unassembled WGS sequence"/>
</dbReference>
<evidence type="ECO:0000259" key="2">
    <source>
        <dbReference type="Pfam" id="PF22106"/>
    </source>
</evidence>
<feature type="domain" description="Putative DNA-binding" evidence="1">
    <location>
        <begin position="15"/>
        <end position="95"/>
    </location>
</feature>
<feature type="domain" description="NGO1945-like C-terminal" evidence="2">
    <location>
        <begin position="147"/>
        <end position="227"/>
    </location>
</feature>
<protein>
    <submittedName>
        <fullName evidence="3">DUF2063 domain-containing protein</fullName>
    </submittedName>
</protein>
<evidence type="ECO:0000313" key="3">
    <source>
        <dbReference type="EMBL" id="KAA0876311.1"/>
    </source>
</evidence>
<dbReference type="InterPro" id="IPR044922">
    <property type="entry name" value="DUF2063_N_sf"/>
</dbReference>
<dbReference type="Gene3D" id="3.90.930.50">
    <property type="match status" value="1"/>
</dbReference>
<evidence type="ECO:0000313" key="4">
    <source>
        <dbReference type="Proteomes" id="UP000325302"/>
    </source>
</evidence>
<dbReference type="AlphaFoldDB" id="A0A5A9WA65"/>
<dbReference type="InterPro" id="IPR018640">
    <property type="entry name" value="DUF2063"/>
</dbReference>
<dbReference type="Gene3D" id="1.10.150.690">
    <property type="entry name" value="DUF2063"/>
    <property type="match status" value="1"/>
</dbReference>
<dbReference type="Pfam" id="PF22106">
    <property type="entry name" value="NGO1945_C"/>
    <property type="match status" value="1"/>
</dbReference>
<keyword evidence="4" id="KW-1185">Reference proteome</keyword>
<organism evidence="3 4">
    <name type="scientific">Nitrincola tapanii</name>
    <dbReference type="NCBI Taxonomy" id="1708751"/>
    <lineage>
        <taxon>Bacteria</taxon>
        <taxon>Pseudomonadati</taxon>
        <taxon>Pseudomonadota</taxon>
        <taxon>Gammaproteobacteria</taxon>
        <taxon>Oceanospirillales</taxon>
        <taxon>Oceanospirillaceae</taxon>
        <taxon>Nitrincola</taxon>
    </lineage>
</organism>
<comment type="caution">
    <text evidence="3">The sequence shown here is derived from an EMBL/GenBank/DDBJ whole genome shotgun (WGS) entry which is preliminary data.</text>
</comment>
<sequence>MTHSVPEAYRQTLLEFSAQIRDPQRPLPDALPKPAMSVYQRLFFNNISRFLSQCFPIYKQLLSAVRWQQEVRGFMQHYHCRSPLFYDISAEYIAYVQSDLRPVPADDPPFLLELLHYEWIELALSIDPADITPQAHAIGWDEVLEISPLAWLLAYQFPVHQLCAEYQPQEPPEQPTWILAYRNLEDKVRFSHLNLFSARLFQALASASEPLIRILQTLAEEAGNLPPGRELSEDQADEWKQTPFVQGAWELIHGWQQEGIVLGSRPKQELYV</sequence>
<dbReference type="RefSeq" id="WP_149389561.1">
    <property type="nucleotide sequence ID" value="NZ_SMRS01000001.1"/>
</dbReference>
<evidence type="ECO:0000259" key="1">
    <source>
        <dbReference type="Pfam" id="PF09836"/>
    </source>
</evidence>
<dbReference type="Pfam" id="PF09836">
    <property type="entry name" value="DUF2063"/>
    <property type="match status" value="1"/>
</dbReference>
<dbReference type="EMBL" id="SMRS01000001">
    <property type="protein sequence ID" value="KAA0876311.1"/>
    <property type="molecule type" value="Genomic_DNA"/>
</dbReference>